<reference evidence="3 4" key="1">
    <citation type="submission" date="2019-02" db="EMBL/GenBank/DDBJ databases">
        <title>Dyella amyloliquefaciens sp. nov., isolated from forest soil.</title>
        <authorList>
            <person name="Gao Z.-H."/>
            <person name="Qiu L.-H."/>
        </authorList>
    </citation>
    <scope>NUCLEOTIDE SEQUENCE [LARGE SCALE GENOMIC DNA]</scope>
    <source>
        <strain evidence="3 4">KACC 12747</strain>
    </source>
</reference>
<organism evidence="3 4">
    <name type="scientific">Dyella soli</name>
    <dbReference type="NCBI Taxonomy" id="522319"/>
    <lineage>
        <taxon>Bacteria</taxon>
        <taxon>Pseudomonadati</taxon>
        <taxon>Pseudomonadota</taxon>
        <taxon>Gammaproteobacteria</taxon>
        <taxon>Lysobacterales</taxon>
        <taxon>Rhodanobacteraceae</taxon>
        <taxon>Dyella</taxon>
    </lineage>
</organism>
<dbReference type="SUPFAM" id="SSF54427">
    <property type="entry name" value="NTF2-like"/>
    <property type="match status" value="1"/>
</dbReference>
<feature type="signal peptide" evidence="1">
    <location>
        <begin position="1"/>
        <end position="23"/>
    </location>
</feature>
<dbReference type="Proteomes" id="UP000291822">
    <property type="component" value="Unassembled WGS sequence"/>
</dbReference>
<dbReference type="Pfam" id="PF14534">
    <property type="entry name" value="DUF4440"/>
    <property type="match status" value="1"/>
</dbReference>
<evidence type="ECO:0000259" key="2">
    <source>
        <dbReference type="Pfam" id="PF14534"/>
    </source>
</evidence>
<sequence length="157" mass="17263">MSSHTIRISLGVLALLCVGSALADDIPAKDGATAQWMIVKERAWANMACGGEWVASEILADDFQGTAPKGARYSKPASAPAYDPNTQWSSDCRLDSADVRFFSADVAVVYGSESKTVALPDSKHERRCLVWSDMWLRRNGKWQIIAVQDNRVECPTR</sequence>
<comment type="caution">
    <text evidence="3">The sequence shown here is derived from an EMBL/GenBank/DDBJ whole genome shotgun (WGS) entry which is preliminary data.</text>
</comment>
<gene>
    <name evidence="3" type="ORF">EZM97_33410</name>
</gene>
<keyword evidence="4" id="KW-1185">Reference proteome</keyword>
<protein>
    <submittedName>
        <fullName evidence="3">Nuclear transport factor 2 family protein</fullName>
    </submittedName>
</protein>
<dbReference type="Gene3D" id="3.10.450.50">
    <property type="match status" value="1"/>
</dbReference>
<feature type="domain" description="DUF4440" evidence="2">
    <location>
        <begin position="54"/>
        <end position="144"/>
    </location>
</feature>
<accession>A0A4R0YEC9</accession>
<dbReference type="AlphaFoldDB" id="A0A4R0YEC9"/>
<dbReference type="InterPro" id="IPR027843">
    <property type="entry name" value="DUF4440"/>
</dbReference>
<keyword evidence="1" id="KW-0732">Signal</keyword>
<feature type="chain" id="PRO_5020710330" evidence="1">
    <location>
        <begin position="24"/>
        <end position="157"/>
    </location>
</feature>
<proteinExistence type="predicted"/>
<dbReference type="InterPro" id="IPR032710">
    <property type="entry name" value="NTF2-like_dom_sf"/>
</dbReference>
<dbReference type="RefSeq" id="WP_131413059.1">
    <property type="nucleotide sequence ID" value="NZ_SJTG01000006.1"/>
</dbReference>
<evidence type="ECO:0000313" key="3">
    <source>
        <dbReference type="EMBL" id="TCI06387.1"/>
    </source>
</evidence>
<dbReference type="EMBL" id="SJTG01000006">
    <property type="protein sequence ID" value="TCI06387.1"/>
    <property type="molecule type" value="Genomic_DNA"/>
</dbReference>
<evidence type="ECO:0000313" key="4">
    <source>
        <dbReference type="Proteomes" id="UP000291822"/>
    </source>
</evidence>
<evidence type="ECO:0000256" key="1">
    <source>
        <dbReference type="SAM" id="SignalP"/>
    </source>
</evidence>
<name>A0A4R0YEC9_9GAMM</name>